<gene>
    <name evidence="2" type="ORF">CCUG60883_00007</name>
    <name evidence="1" type="ORF">CCUG60885_03066</name>
</gene>
<name>A0A4R8SDF7_9MYCO</name>
<sequence length="118" mass="13259">MRETAERFVDGYVFPSPSHTTCVLEWALARSTYLHRRRQKPVALMRTGVIRFAVSGMSEQALLAAVRQRLTAQYAQVPPERAATIVGRVHALFAESPAREFVPLLVERRARAELAKAV</sequence>
<protein>
    <submittedName>
        <fullName evidence="1">Uncharacterized protein</fullName>
    </submittedName>
</protein>
<keyword evidence="3" id="KW-1185">Reference proteome</keyword>
<dbReference type="Proteomes" id="UP000295685">
    <property type="component" value="Unassembled WGS sequence"/>
</dbReference>
<accession>A0A4R8SDF7</accession>
<dbReference type="RefSeq" id="WP_234878815.1">
    <property type="nucleotide sequence ID" value="NZ_PECK01000006.1"/>
</dbReference>
<evidence type="ECO:0000313" key="3">
    <source>
        <dbReference type="Proteomes" id="UP000294844"/>
    </source>
</evidence>
<dbReference type="AlphaFoldDB" id="A0A4R8SDF7"/>
<evidence type="ECO:0000313" key="4">
    <source>
        <dbReference type="Proteomes" id="UP000295685"/>
    </source>
</evidence>
<reference evidence="3 4" key="1">
    <citation type="journal article" date="2019" name="Sci. Rep.">
        <title>Extended insight into the Mycobacterium chelonae-abscessus complex through whole genome sequencing of Mycobacterium salmoniphilum outbreak and Mycobacterium salmoniphilum-like strains.</title>
        <authorList>
            <person name="Behra P.R.K."/>
            <person name="Das S."/>
            <person name="Pettersson B.M.F."/>
            <person name="Shirreff L."/>
            <person name="DuCote T."/>
            <person name="Jacobsson K.G."/>
            <person name="Ennis D.G."/>
            <person name="Kirsebom L.A."/>
        </authorList>
    </citation>
    <scope>NUCLEOTIDE SEQUENCE [LARGE SCALE GENOMIC DNA]</scope>
    <source>
        <strain evidence="2 3">CCUG 60883</strain>
        <strain evidence="1 4">CCUG 60885</strain>
    </source>
</reference>
<dbReference type="EMBL" id="PECM01000001">
    <property type="protein sequence ID" value="TEA09246.1"/>
    <property type="molecule type" value="Genomic_DNA"/>
</dbReference>
<dbReference type="Proteomes" id="UP000294844">
    <property type="component" value="Unassembled WGS sequence"/>
</dbReference>
<dbReference type="NCBIfam" id="NF046112">
    <property type="entry name" value="MSMEG_6209_Nter"/>
    <property type="match status" value="1"/>
</dbReference>
<organism evidence="1 4">
    <name type="scientific">Mycobacteroides salmoniphilum</name>
    <dbReference type="NCBI Taxonomy" id="404941"/>
    <lineage>
        <taxon>Bacteria</taxon>
        <taxon>Bacillati</taxon>
        <taxon>Actinomycetota</taxon>
        <taxon>Actinomycetes</taxon>
        <taxon>Mycobacteriales</taxon>
        <taxon>Mycobacteriaceae</taxon>
        <taxon>Mycobacteroides</taxon>
    </lineage>
</organism>
<dbReference type="EMBL" id="PECK01000006">
    <property type="protein sequence ID" value="TDZ93463.1"/>
    <property type="molecule type" value="Genomic_DNA"/>
</dbReference>
<evidence type="ECO:0000313" key="2">
    <source>
        <dbReference type="EMBL" id="TEA09246.1"/>
    </source>
</evidence>
<comment type="caution">
    <text evidence="1">The sequence shown here is derived from an EMBL/GenBank/DDBJ whole genome shotgun (WGS) entry which is preliminary data.</text>
</comment>
<proteinExistence type="predicted"/>
<dbReference type="Gene3D" id="1.10.8.1060">
    <property type="entry name" value="Corynebacterium glutamicum thioredoxin-dependent arsenate reductase, N-terminal domain"/>
    <property type="match status" value="1"/>
</dbReference>
<evidence type="ECO:0000313" key="1">
    <source>
        <dbReference type="EMBL" id="TDZ93463.1"/>
    </source>
</evidence>